<protein>
    <submittedName>
        <fullName evidence="1">Uncharacterized protein</fullName>
    </submittedName>
</protein>
<reference evidence="1 2" key="1">
    <citation type="submission" date="2023-09" db="EMBL/GenBank/DDBJ databases">
        <authorList>
            <person name="Rey-Velasco X."/>
        </authorList>
    </citation>
    <scope>NUCLEOTIDE SEQUENCE [LARGE SCALE GENOMIC DNA]</scope>
    <source>
        <strain evidence="1 2">W345</strain>
    </source>
</reference>
<comment type="caution">
    <text evidence="1">The sequence shown here is derived from an EMBL/GenBank/DDBJ whole genome shotgun (WGS) entry which is preliminary data.</text>
</comment>
<dbReference type="Proteomes" id="UP001254608">
    <property type="component" value="Unassembled WGS sequence"/>
</dbReference>
<sequence length="74" mass="8289">MIRIHVEISDDDNTLIEEALERMNQSEANTHGRLDLPRLAAMLLEDVALAVRRPGSWEGAHMIQVLESHGYPVG</sequence>
<proteinExistence type="predicted"/>
<dbReference type="EMBL" id="JAVRIC010000023">
    <property type="protein sequence ID" value="MDT0498590.1"/>
    <property type="molecule type" value="Genomic_DNA"/>
</dbReference>
<organism evidence="1 2">
    <name type="scientific">Banduia mediterranea</name>
    <dbReference type="NCBI Taxonomy" id="3075609"/>
    <lineage>
        <taxon>Bacteria</taxon>
        <taxon>Pseudomonadati</taxon>
        <taxon>Pseudomonadota</taxon>
        <taxon>Gammaproteobacteria</taxon>
        <taxon>Nevskiales</taxon>
        <taxon>Algiphilaceae</taxon>
        <taxon>Banduia</taxon>
    </lineage>
</organism>
<evidence type="ECO:0000313" key="2">
    <source>
        <dbReference type="Proteomes" id="UP001254608"/>
    </source>
</evidence>
<dbReference type="RefSeq" id="WP_311366000.1">
    <property type="nucleotide sequence ID" value="NZ_JAVRIC010000023.1"/>
</dbReference>
<evidence type="ECO:0000313" key="1">
    <source>
        <dbReference type="EMBL" id="MDT0498590.1"/>
    </source>
</evidence>
<keyword evidence="2" id="KW-1185">Reference proteome</keyword>
<accession>A0ABU2WL32</accession>
<name>A0ABU2WL32_9GAMM</name>
<gene>
    <name evidence="1" type="ORF">RM530_14660</name>
</gene>